<dbReference type="Gene3D" id="3.10.290.10">
    <property type="entry name" value="RNA-binding S4 domain"/>
    <property type="match status" value="1"/>
</dbReference>
<dbReference type="GO" id="GO:0003723">
    <property type="term" value="F:RNA binding"/>
    <property type="evidence" value="ECO:0007669"/>
    <property type="project" value="UniProtKB-KW"/>
</dbReference>
<reference evidence="9" key="1">
    <citation type="journal article" date="2014" name="Int. J. Syst. Evol. Microbiol.">
        <title>Complete genome sequence of Corynebacterium casei LMG S-19264T (=DSM 44701T), isolated from a smear-ripened cheese.</title>
        <authorList>
            <consortium name="US DOE Joint Genome Institute (JGI-PGF)"/>
            <person name="Walter F."/>
            <person name="Albersmeier A."/>
            <person name="Kalinowski J."/>
            <person name="Ruckert C."/>
        </authorList>
    </citation>
    <scope>NUCLEOTIDE SEQUENCE</scope>
    <source>
        <strain evidence="9">CGMCC 1.12919</strain>
    </source>
</reference>
<evidence type="ECO:0000256" key="3">
    <source>
        <dbReference type="ARBA" id="ARBA00036882"/>
    </source>
</evidence>
<protein>
    <recommendedName>
        <fullName evidence="6">Pseudouridine synthase</fullName>
        <ecNumber evidence="6">5.4.99.-</ecNumber>
    </recommendedName>
</protein>
<dbReference type="CDD" id="cd00165">
    <property type="entry name" value="S4"/>
    <property type="match status" value="1"/>
</dbReference>
<dbReference type="InterPro" id="IPR050188">
    <property type="entry name" value="RluA_PseudoU_synthase"/>
</dbReference>
<feature type="active site" evidence="4">
    <location>
        <position position="183"/>
    </location>
</feature>
<dbReference type="SMART" id="SM00363">
    <property type="entry name" value="S4"/>
    <property type="match status" value="1"/>
</dbReference>
<dbReference type="InterPro" id="IPR006225">
    <property type="entry name" value="PsdUridine_synth_RluC/D"/>
</dbReference>
<keyword evidence="5" id="KW-0694">RNA-binding</keyword>
<dbReference type="PROSITE" id="PS50889">
    <property type="entry name" value="S4"/>
    <property type="match status" value="1"/>
</dbReference>
<comment type="similarity">
    <text evidence="1 6">Belongs to the pseudouridine synthase RluA family.</text>
</comment>
<evidence type="ECO:0000259" key="8">
    <source>
        <dbReference type="SMART" id="SM00363"/>
    </source>
</evidence>
<evidence type="ECO:0000256" key="1">
    <source>
        <dbReference type="ARBA" id="ARBA00010876"/>
    </source>
</evidence>
<dbReference type="Gene3D" id="3.30.2350.10">
    <property type="entry name" value="Pseudouridine synthase"/>
    <property type="match status" value="1"/>
</dbReference>
<dbReference type="Pfam" id="PF00849">
    <property type="entry name" value="PseudoU_synth_2"/>
    <property type="match status" value="1"/>
</dbReference>
<evidence type="ECO:0000256" key="7">
    <source>
        <dbReference type="SAM" id="MobiDB-lite"/>
    </source>
</evidence>
<dbReference type="GO" id="GO:0160140">
    <property type="term" value="F:23S rRNA pseudouridine(1911/1915/1917) synthase activity"/>
    <property type="evidence" value="ECO:0007669"/>
    <property type="project" value="UniProtKB-EC"/>
</dbReference>
<dbReference type="SUPFAM" id="SSF55174">
    <property type="entry name" value="Alpha-L RNA-binding motif"/>
    <property type="match status" value="1"/>
</dbReference>
<organism evidence="9 10">
    <name type="scientific">Chelatococcus reniformis</name>
    <dbReference type="NCBI Taxonomy" id="1494448"/>
    <lineage>
        <taxon>Bacteria</taxon>
        <taxon>Pseudomonadati</taxon>
        <taxon>Pseudomonadota</taxon>
        <taxon>Alphaproteobacteria</taxon>
        <taxon>Hyphomicrobiales</taxon>
        <taxon>Chelatococcaceae</taxon>
        <taxon>Chelatococcus</taxon>
    </lineage>
</organism>
<evidence type="ECO:0000313" key="10">
    <source>
        <dbReference type="Proteomes" id="UP000637002"/>
    </source>
</evidence>
<dbReference type="PROSITE" id="PS01129">
    <property type="entry name" value="PSI_RLU"/>
    <property type="match status" value="1"/>
</dbReference>
<reference evidence="9" key="2">
    <citation type="submission" date="2020-09" db="EMBL/GenBank/DDBJ databases">
        <authorList>
            <person name="Sun Q."/>
            <person name="Zhou Y."/>
        </authorList>
    </citation>
    <scope>NUCLEOTIDE SEQUENCE</scope>
    <source>
        <strain evidence="9">CGMCC 1.12919</strain>
    </source>
</reference>
<proteinExistence type="inferred from homology"/>
<dbReference type="InterPro" id="IPR036986">
    <property type="entry name" value="S4_RNA-bd_sf"/>
</dbReference>
<dbReference type="Pfam" id="PF01479">
    <property type="entry name" value="S4"/>
    <property type="match status" value="1"/>
</dbReference>
<comment type="catalytic activity">
    <reaction evidence="6">
        <text>a uridine in RNA = a pseudouridine in RNA</text>
        <dbReference type="Rhea" id="RHEA:48348"/>
        <dbReference type="Rhea" id="RHEA-COMP:12068"/>
        <dbReference type="Rhea" id="RHEA-COMP:12069"/>
        <dbReference type="ChEBI" id="CHEBI:65314"/>
        <dbReference type="ChEBI" id="CHEBI:65315"/>
    </reaction>
</comment>
<dbReference type="InterPro" id="IPR006224">
    <property type="entry name" value="PsdUridine_synth_RluA-like_CS"/>
</dbReference>
<dbReference type="EC" id="5.4.99.-" evidence="6"/>
<evidence type="ECO:0000313" key="9">
    <source>
        <dbReference type="EMBL" id="GGC91703.1"/>
    </source>
</evidence>
<feature type="domain" description="RNA-binding S4" evidence="8">
    <location>
        <begin position="58"/>
        <end position="117"/>
    </location>
</feature>
<dbReference type="GO" id="GO:0000455">
    <property type="term" value="P:enzyme-directed rRNA pseudouridine synthesis"/>
    <property type="evidence" value="ECO:0007669"/>
    <property type="project" value="UniProtKB-ARBA"/>
</dbReference>
<evidence type="ECO:0000256" key="6">
    <source>
        <dbReference type="RuleBase" id="RU362028"/>
    </source>
</evidence>
<gene>
    <name evidence="9" type="ORF">GCM10010994_56840</name>
</gene>
<dbReference type="EMBL" id="BMGG01000012">
    <property type="protein sequence ID" value="GGC91703.1"/>
    <property type="molecule type" value="Genomic_DNA"/>
</dbReference>
<dbReference type="Proteomes" id="UP000637002">
    <property type="component" value="Unassembled WGS sequence"/>
</dbReference>
<evidence type="ECO:0000256" key="2">
    <source>
        <dbReference type="ARBA" id="ARBA00023235"/>
    </source>
</evidence>
<dbReference type="PANTHER" id="PTHR21600:SF44">
    <property type="entry name" value="RIBOSOMAL LARGE SUBUNIT PSEUDOURIDINE SYNTHASE D"/>
    <property type="match status" value="1"/>
</dbReference>
<comment type="catalytic activity">
    <reaction evidence="3">
        <text>uridine(1911/1915/1917) in 23S rRNA = pseudouridine(1911/1915/1917) in 23S rRNA</text>
        <dbReference type="Rhea" id="RHEA:42524"/>
        <dbReference type="Rhea" id="RHEA-COMP:10097"/>
        <dbReference type="Rhea" id="RHEA-COMP:10098"/>
        <dbReference type="ChEBI" id="CHEBI:65314"/>
        <dbReference type="ChEBI" id="CHEBI:65315"/>
        <dbReference type="EC" id="5.4.99.23"/>
    </reaction>
</comment>
<accession>A0A916XP38</accession>
<dbReference type="AlphaFoldDB" id="A0A916XP38"/>
<keyword evidence="10" id="KW-1185">Reference proteome</keyword>
<dbReference type="InterPro" id="IPR020103">
    <property type="entry name" value="PsdUridine_synth_cat_dom_sf"/>
</dbReference>
<evidence type="ECO:0000256" key="5">
    <source>
        <dbReference type="PROSITE-ProRule" id="PRU00182"/>
    </source>
</evidence>
<feature type="region of interest" description="Disordered" evidence="7">
    <location>
        <begin position="1"/>
        <end position="46"/>
    </location>
</feature>
<dbReference type="InterPro" id="IPR002942">
    <property type="entry name" value="S4_RNA-bd"/>
</dbReference>
<dbReference type="SUPFAM" id="SSF55120">
    <property type="entry name" value="Pseudouridine synthase"/>
    <property type="match status" value="1"/>
</dbReference>
<name>A0A916XP38_9HYPH</name>
<dbReference type="NCBIfam" id="TIGR00005">
    <property type="entry name" value="rluA_subfam"/>
    <property type="match status" value="1"/>
</dbReference>
<dbReference type="InterPro" id="IPR006145">
    <property type="entry name" value="PsdUridine_synth_RsuA/RluA"/>
</dbReference>
<dbReference type="PANTHER" id="PTHR21600">
    <property type="entry name" value="MITOCHONDRIAL RNA PSEUDOURIDINE SYNTHASE"/>
    <property type="match status" value="1"/>
</dbReference>
<feature type="compositionally biased region" description="Acidic residues" evidence="7">
    <location>
        <begin position="18"/>
        <end position="45"/>
    </location>
</feature>
<dbReference type="CDD" id="cd02869">
    <property type="entry name" value="PseudoU_synth_RluA_like"/>
    <property type="match status" value="1"/>
</dbReference>
<comment type="function">
    <text evidence="6">Responsible for synthesis of pseudouridine from uracil.</text>
</comment>
<sequence length="379" mass="39368">MTSPPANQRPIRTTPAGADDDAVEADVLPLEDDGEEDVGEEDEGVGGEQHTVVAAADGRLDRILAAALPELSRTRLQQLVRAGAVRIGAGLADTPSLKIAAGETIALIVPPPSPAAPAGEAIPLTVLYEDDELLVVDKPAGMVVHPAAGHHTGTLVNALIAHCGASLSGIGGVRRPGIVHRLDKDTSGLMVVAKTDRAHAALSRQFADHGRTGPLERAYLALAWGGLPVGGLSIDRPLARSTRNREKIAVAPPGQGREAITHVEVGAIWPASQEPVVSLLRCELETGRTHQIRVHLASLGHPLLGDPLYGGGFRTKAALLPSVARECLVALGRQALHAGVLGFAHPTTGEALSFTSEPPGDLAALAQSLGFDTRSLLQR</sequence>
<keyword evidence="2 6" id="KW-0413">Isomerase</keyword>
<comment type="caution">
    <text evidence="9">The sequence shown here is derived from an EMBL/GenBank/DDBJ whole genome shotgun (WGS) entry which is preliminary data.</text>
</comment>
<evidence type="ECO:0000256" key="4">
    <source>
        <dbReference type="PIRSR" id="PIRSR606225-1"/>
    </source>
</evidence>